<dbReference type="GO" id="GO:0016787">
    <property type="term" value="F:hydrolase activity"/>
    <property type="evidence" value="ECO:0007669"/>
    <property type="project" value="UniProtKB-KW"/>
</dbReference>
<feature type="region of interest" description="Disordered" evidence="8">
    <location>
        <begin position="675"/>
        <end position="708"/>
    </location>
</feature>
<keyword evidence="6" id="KW-0067">ATP-binding</keyword>
<keyword evidence="5 11" id="KW-0347">Helicase</keyword>
<dbReference type="Pfam" id="PF08148">
    <property type="entry name" value="DSHCT"/>
    <property type="match status" value="1"/>
</dbReference>
<comment type="subcellular location">
    <subcellularLocation>
        <location evidence="1">Cytoplasm</location>
    </subcellularLocation>
</comment>
<feature type="compositionally biased region" description="Basic and acidic residues" evidence="8">
    <location>
        <begin position="297"/>
        <end position="308"/>
    </location>
</feature>
<accession>I0YMM7</accession>
<evidence type="ECO:0000259" key="9">
    <source>
        <dbReference type="PROSITE" id="PS51192"/>
    </source>
</evidence>
<dbReference type="Gene3D" id="1.10.3380.30">
    <property type="match status" value="2"/>
</dbReference>
<dbReference type="GO" id="GO:0003723">
    <property type="term" value="F:RNA binding"/>
    <property type="evidence" value="ECO:0007669"/>
    <property type="project" value="UniProtKB-KW"/>
</dbReference>
<feature type="domain" description="Helicase C-terminal" evidence="10">
    <location>
        <begin position="358"/>
        <end position="553"/>
    </location>
</feature>
<organism evidence="11 12">
    <name type="scientific">Coccomyxa subellipsoidea (strain C-169)</name>
    <name type="common">Green microalga</name>
    <dbReference type="NCBI Taxonomy" id="574566"/>
    <lineage>
        <taxon>Eukaryota</taxon>
        <taxon>Viridiplantae</taxon>
        <taxon>Chlorophyta</taxon>
        <taxon>core chlorophytes</taxon>
        <taxon>Trebouxiophyceae</taxon>
        <taxon>Trebouxiophyceae incertae sedis</taxon>
        <taxon>Coccomyxaceae</taxon>
        <taxon>Coccomyxa</taxon>
        <taxon>Coccomyxa subellipsoidea</taxon>
    </lineage>
</organism>
<dbReference type="SUPFAM" id="SSF52540">
    <property type="entry name" value="P-loop containing nucleoside triphosphate hydrolases"/>
    <property type="match status" value="1"/>
</dbReference>
<keyword evidence="2" id="KW-0963">Cytoplasm</keyword>
<comment type="caution">
    <text evidence="11">The sequence shown here is derived from an EMBL/GenBank/DDBJ whole genome shotgun (WGS) entry which is preliminary data.</text>
</comment>
<proteinExistence type="predicted"/>
<dbReference type="PANTHER" id="PTHR12131">
    <property type="entry name" value="ATP-DEPENDENT RNA AND DNA HELICASE"/>
    <property type="match status" value="1"/>
</dbReference>
<evidence type="ECO:0000313" key="12">
    <source>
        <dbReference type="Proteomes" id="UP000007264"/>
    </source>
</evidence>
<evidence type="ECO:0000256" key="8">
    <source>
        <dbReference type="SAM" id="MobiDB-lite"/>
    </source>
</evidence>
<dbReference type="SMART" id="SM00487">
    <property type="entry name" value="DEXDc"/>
    <property type="match status" value="1"/>
</dbReference>
<dbReference type="PROSITE" id="PS51194">
    <property type="entry name" value="HELICASE_CTER"/>
    <property type="match status" value="1"/>
</dbReference>
<dbReference type="FunFam" id="3.40.50.300:FF:001047">
    <property type="entry name" value="DExH-box ATP-dependent RNA helicase DExH11"/>
    <property type="match status" value="1"/>
</dbReference>
<dbReference type="InterPro" id="IPR048392">
    <property type="entry name" value="MTR4-like_stalk"/>
</dbReference>
<reference evidence="11 12" key="1">
    <citation type="journal article" date="2012" name="Genome Biol.">
        <title>The genome of the polar eukaryotic microalga coccomyxa subellipsoidea reveals traits of cold adaptation.</title>
        <authorList>
            <person name="Blanc G."/>
            <person name="Agarkova I."/>
            <person name="Grimwood J."/>
            <person name="Kuo A."/>
            <person name="Brueggeman A."/>
            <person name="Dunigan D."/>
            <person name="Gurnon J."/>
            <person name="Ladunga I."/>
            <person name="Lindquist E."/>
            <person name="Lucas S."/>
            <person name="Pangilinan J."/>
            <person name="Proschold T."/>
            <person name="Salamov A."/>
            <person name="Schmutz J."/>
            <person name="Weeks D."/>
            <person name="Yamada T."/>
            <person name="Claverie J.M."/>
            <person name="Grigoriev I."/>
            <person name="Van Etten J."/>
            <person name="Lomsadze A."/>
            <person name="Borodovsky M."/>
        </authorList>
    </citation>
    <scope>NUCLEOTIDE SEQUENCE [LARGE SCALE GENOMIC DNA]</scope>
    <source>
        <strain evidence="11 12">C-169</strain>
    </source>
</reference>
<dbReference type="EMBL" id="AGSI01000018">
    <property type="protein sequence ID" value="EIE19646.1"/>
    <property type="molecule type" value="Genomic_DNA"/>
</dbReference>
<dbReference type="InterPro" id="IPR025696">
    <property type="entry name" value="Beta-barrel_MTR4"/>
</dbReference>
<dbReference type="AlphaFoldDB" id="I0YMM7"/>
<feature type="region of interest" description="Disordered" evidence="8">
    <location>
        <begin position="291"/>
        <end position="345"/>
    </location>
</feature>
<dbReference type="SMART" id="SM00490">
    <property type="entry name" value="HELICc"/>
    <property type="match status" value="1"/>
</dbReference>
<dbReference type="KEGG" id="csl:COCSUDRAFT_19229"/>
<evidence type="ECO:0000256" key="5">
    <source>
        <dbReference type="ARBA" id="ARBA00022806"/>
    </source>
</evidence>
<dbReference type="eggNOG" id="KOG0947">
    <property type="taxonomic scope" value="Eukaryota"/>
</dbReference>
<gene>
    <name evidence="11" type="ORF">COCSUDRAFT_19229</name>
</gene>
<dbReference type="InterPro" id="IPR001650">
    <property type="entry name" value="Helicase_C-like"/>
</dbReference>
<dbReference type="RefSeq" id="XP_005644190.1">
    <property type="nucleotide sequence ID" value="XM_005644133.1"/>
</dbReference>
<dbReference type="Pfam" id="PF00271">
    <property type="entry name" value="Helicase_C"/>
    <property type="match status" value="1"/>
</dbReference>
<dbReference type="GO" id="GO:0055087">
    <property type="term" value="C:Ski complex"/>
    <property type="evidence" value="ECO:0007669"/>
    <property type="project" value="TreeGrafter"/>
</dbReference>
<evidence type="ECO:0000256" key="4">
    <source>
        <dbReference type="ARBA" id="ARBA00022801"/>
    </source>
</evidence>
<dbReference type="OrthoDB" id="64767at2759"/>
<dbReference type="InterPro" id="IPR027417">
    <property type="entry name" value="P-loop_NTPase"/>
</dbReference>
<dbReference type="PROSITE" id="PS51192">
    <property type="entry name" value="HELICASE_ATP_BIND_1"/>
    <property type="match status" value="1"/>
</dbReference>
<evidence type="ECO:0000256" key="1">
    <source>
        <dbReference type="ARBA" id="ARBA00004496"/>
    </source>
</evidence>
<evidence type="ECO:0000256" key="3">
    <source>
        <dbReference type="ARBA" id="ARBA00022741"/>
    </source>
</evidence>
<dbReference type="SMART" id="SM01142">
    <property type="entry name" value="DSHCT"/>
    <property type="match status" value="1"/>
</dbReference>
<dbReference type="Gene3D" id="3.40.50.300">
    <property type="entry name" value="P-loop containing nucleotide triphosphate hydrolases"/>
    <property type="match status" value="2"/>
</dbReference>
<dbReference type="GeneID" id="17037618"/>
<dbReference type="PANTHER" id="PTHR12131:SF24">
    <property type="entry name" value="DEXH-BOX ATP-DEPENDENT RNA HELICASE DEXH11"/>
    <property type="match status" value="1"/>
</dbReference>
<dbReference type="Pfam" id="PF00270">
    <property type="entry name" value="DEAD"/>
    <property type="match status" value="1"/>
</dbReference>
<dbReference type="FunFam" id="3.40.50.300:FF:000354">
    <property type="entry name" value="ATP-dependent RNA helicase SKI2"/>
    <property type="match status" value="1"/>
</dbReference>
<protein>
    <submittedName>
        <fullName evidence="11">Antiviral helicase</fullName>
    </submittedName>
</protein>
<feature type="compositionally biased region" description="Gly residues" evidence="8">
    <location>
        <begin position="313"/>
        <end position="341"/>
    </location>
</feature>
<dbReference type="PIRSF" id="PIRSF005198">
    <property type="entry name" value="Antiviral_helicase_SKI2"/>
    <property type="match status" value="1"/>
</dbReference>
<dbReference type="GO" id="GO:0005524">
    <property type="term" value="F:ATP binding"/>
    <property type="evidence" value="ECO:0007669"/>
    <property type="project" value="UniProtKB-KW"/>
</dbReference>
<name>I0YMM7_COCSC</name>
<evidence type="ECO:0000313" key="11">
    <source>
        <dbReference type="EMBL" id="EIE19646.1"/>
    </source>
</evidence>
<feature type="compositionally biased region" description="Polar residues" evidence="8">
    <location>
        <begin position="677"/>
        <end position="690"/>
    </location>
</feature>
<dbReference type="InterPro" id="IPR011545">
    <property type="entry name" value="DEAD/DEAH_box_helicase_dom"/>
</dbReference>
<dbReference type="InterPro" id="IPR050699">
    <property type="entry name" value="RNA-DNA_Helicase"/>
</dbReference>
<dbReference type="FunFam" id="1.10.3380.30:FF:000001">
    <property type="entry name" value="Ski2 ATP-dependent RNA helicase"/>
    <property type="match status" value="1"/>
</dbReference>
<keyword evidence="4" id="KW-0378">Hydrolase</keyword>
<sequence length="1038" mass="113476">MVCHCAGPSANGTTEPVLQNGTHAATDTTPLLGQRFVPPSPATTSGRELQGKQHTTAWAVRGGVEDLAGDFERLRPNMAHHFPFELDNFQKEAIVHLERGHSVFVAAHTSAGKTAVAEYALALAAKHCTRAIYTSPIKTISNQKFRDFSSDFEVGLLTGDVSIKPESPCLIMTTEILRSMLYKGADIIRDIEWVIFDEVHYVNDAERGVVWEEVIIMLPAHVNLILLSATVPNVMEFADWVGRTKRKRIYVTGTTKRPVPLEHNLFYNGALYTICRANTFAPEGVAAARNAWKKKNAKPETKKDEKRARPTGRGDGGGPAQRGGRQPAGGGRGGRGGGSQGNSGLRSEKSAWMALIDDLKKKALLPVVVFCFSKKRVDLLADNLSNLDLATAAEKSEIQVFCERALGRLRGADRELPQILRVREMLKRGLGVHHAGLLPIVKEVVEMLFCRGVIKVLFSTETFAMGVNAPARTVIFQSLRKHDGKEFRNLLSGEYTQMAGRAGRRGLDPVGTVIIACWDDVYEEGELKKLLTGRATKLESQFRLTYSMILNLLRVEDLKVEDMLKRSFAEFHAQRAAPEALEGLRLGQQRLAALRARPWPSSFLGTCREAVEQYFSLSQRIEALSSRDVQESVMGSRAASQALVPGRVVLVTNRSTGLPELGAVCGAPASASKGIQLGNTVSSGKQQNQESMRDENDQTNFSGKRSDHVNVDPGMACWSMQVDTSRIEAICRAKVKLNPDSVLDPEATQGLAHVVRQLQQLQAGPEGQPALMDPIADLKLNQLDIAEAVRERQHLLQARSSMACHRDPGMGEMYAIVRSEALLAGRLAALAHQVSDASLAQMPEFRQRVDVLRRMHYLAEDDTVQMKGRVACEINSGDELVATEMIFAGVLTELTPEEAVALLSALVFQKSDVEAAAPTEALADACDHAVALAYEAGRMQQECGMDVLPEEYARGALKFGLVEVVYHWARGVPFKDICALTDVMEGSIVRAIVRLDETCREVKDAAKVMGSTALVAQMEAASAAIKRDVIFAASLYVA</sequence>
<keyword evidence="3" id="KW-0547">Nucleotide-binding</keyword>
<keyword evidence="7" id="KW-0694">RNA-binding</keyword>
<dbReference type="InterPro" id="IPR012961">
    <property type="entry name" value="Ski2/MTR4_C"/>
</dbReference>
<dbReference type="GO" id="GO:0070478">
    <property type="term" value="P:nuclear-transcribed mRNA catabolic process, 3'-5' exonucleolytic nonsense-mediated decay"/>
    <property type="evidence" value="ECO:0007669"/>
    <property type="project" value="TreeGrafter"/>
</dbReference>
<dbReference type="Pfam" id="PF21408">
    <property type="entry name" value="MTR4-like_stalk"/>
    <property type="match status" value="1"/>
</dbReference>
<dbReference type="CDD" id="cd18795">
    <property type="entry name" value="SF2_C_Ski2"/>
    <property type="match status" value="1"/>
</dbReference>
<evidence type="ECO:0000256" key="2">
    <source>
        <dbReference type="ARBA" id="ARBA00022490"/>
    </source>
</evidence>
<evidence type="ECO:0000256" key="7">
    <source>
        <dbReference type="ARBA" id="ARBA00022884"/>
    </source>
</evidence>
<feature type="domain" description="Helicase ATP-binding" evidence="9">
    <location>
        <begin position="94"/>
        <end position="249"/>
    </location>
</feature>
<dbReference type="GO" id="GO:0003724">
    <property type="term" value="F:RNA helicase activity"/>
    <property type="evidence" value="ECO:0007669"/>
    <property type="project" value="InterPro"/>
</dbReference>
<evidence type="ECO:0000256" key="6">
    <source>
        <dbReference type="ARBA" id="ARBA00022840"/>
    </source>
</evidence>
<evidence type="ECO:0000259" key="10">
    <source>
        <dbReference type="PROSITE" id="PS51194"/>
    </source>
</evidence>
<dbReference type="InterPro" id="IPR014001">
    <property type="entry name" value="Helicase_ATP-bd"/>
</dbReference>
<dbReference type="STRING" id="574566.I0YMM7"/>
<keyword evidence="12" id="KW-1185">Reference proteome</keyword>
<dbReference type="Proteomes" id="UP000007264">
    <property type="component" value="Unassembled WGS sequence"/>
</dbReference>
<dbReference type="InterPro" id="IPR016438">
    <property type="entry name" value="SKI2-like"/>
</dbReference>
<dbReference type="Pfam" id="PF13234">
    <property type="entry name" value="MTR4_beta-barrel"/>
    <property type="match status" value="1"/>
</dbReference>